<keyword evidence="3 11" id="KW-0716">Sensory transduction</keyword>
<dbReference type="GeneID" id="108614921"/>
<evidence type="ECO:0000256" key="9">
    <source>
        <dbReference type="ARBA" id="ARBA00023224"/>
    </source>
</evidence>
<dbReference type="RefSeq" id="XP_017864628.1">
    <property type="nucleotide sequence ID" value="XM_018009139.1"/>
</dbReference>
<evidence type="ECO:0000256" key="3">
    <source>
        <dbReference type="ARBA" id="ARBA00022606"/>
    </source>
</evidence>
<evidence type="ECO:0000256" key="2">
    <source>
        <dbReference type="ARBA" id="ARBA00022475"/>
    </source>
</evidence>
<feature type="transmembrane region" description="Helical" evidence="11">
    <location>
        <begin position="82"/>
        <end position="101"/>
    </location>
</feature>
<dbReference type="PANTHER" id="PTHR21137">
    <property type="entry name" value="ODORANT RECEPTOR"/>
    <property type="match status" value="1"/>
</dbReference>
<reference evidence="13" key="3">
    <citation type="submission" date="2025-08" db="UniProtKB">
        <authorList>
            <consortium name="RefSeq"/>
        </authorList>
    </citation>
    <scope>IDENTIFICATION</scope>
    <source>
        <tissue evidence="13">Whole organism</tissue>
    </source>
</reference>
<name>A0ABM1PBP2_DROAR</name>
<comment type="subunit">
    <text evidence="10">Interacts with Orco. Complexes exist early in the endomembrane system in olfactory sensory neurons (OSNs), coupling these complexes to the conserved ciliary trafficking pathway.</text>
</comment>
<accession>A0ABM1PBP2</accession>
<gene>
    <name evidence="13" type="primary">LOC108614921</name>
</gene>
<keyword evidence="8 11" id="KW-0675">Receptor</keyword>
<evidence type="ECO:0000256" key="1">
    <source>
        <dbReference type="ARBA" id="ARBA00004651"/>
    </source>
</evidence>
<reference evidence="12" key="1">
    <citation type="journal article" date="1997" name="Nucleic Acids Res.">
        <title>tRNAscan-SE: a program for improved detection of transfer RNA genes in genomic sequence.</title>
        <authorList>
            <person name="Lowe T.M."/>
            <person name="Eddy S.R."/>
        </authorList>
    </citation>
    <scope>NUCLEOTIDE SEQUENCE [LARGE SCALE GENOMIC DNA]</scope>
</reference>
<keyword evidence="4 11" id="KW-0812">Transmembrane</keyword>
<organism evidence="12 13">
    <name type="scientific">Drosophila arizonae</name>
    <name type="common">Fruit fly</name>
    <dbReference type="NCBI Taxonomy" id="7263"/>
    <lineage>
        <taxon>Eukaryota</taxon>
        <taxon>Metazoa</taxon>
        <taxon>Ecdysozoa</taxon>
        <taxon>Arthropoda</taxon>
        <taxon>Hexapoda</taxon>
        <taxon>Insecta</taxon>
        <taxon>Pterygota</taxon>
        <taxon>Neoptera</taxon>
        <taxon>Endopterygota</taxon>
        <taxon>Diptera</taxon>
        <taxon>Brachycera</taxon>
        <taxon>Muscomorpha</taxon>
        <taxon>Ephydroidea</taxon>
        <taxon>Drosophilidae</taxon>
        <taxon>Drosophila</taxon>
    </lineage>
</organism>
<comment type="similarity">
    <text evidence="11">Belongs to the insect chemoreceptor superfamily. Heteromeric odorant receptor channel (TC 1.A.69) family.</text>
</comment>
<evidence type="ECO:0000313" key="12">
    <source>
        <dbReference type="Proteomes" id="UP000694904"/>
    </source>
</evidence>
<comment type="caution">
    <text evidence="11">Lacks conserved residue(s) required for the propagation of feature annotation.</text>
</comment>
<keyword evidence="6 11" id="KW-1133">Transmembrane helix</keyword>
<keyword evidence="2" id="KW-1003">Cell membrane</keyword>
<feature type="transmembrane region" description="Helical" evidence="11">
    <location>
        <begin position="142"/>
        <end position="165"/>
    </location>
</feature>
<feature type="transmembrane region" description="Helical" evidence="11">
    <location>
        <begin position="275"/>
        <end position="297"/>
    </location>
</feature>
<evidence type="ECO:0000256" key="4">
    <source>
        <dbReference type="ARBA" id="ARBA00022692"/>
    </source>
</evidence>
<evidence type="ECO:0000256" key="6">
    <source>
        <dbReference type="ARBA" id="ARBA00022989"/>
    </source>
</evidence>
<dbReference type="Proteomes" id="UP000694904">
    <property type="component" value="Chromosome 5"/>
</dbReference>
<sequence length="410" mass="48559">MRNVESEVQRNYDDFTYVPNLIFKSIGYDFLATSKPTWQDFLLRIYWFLGFASQLYMFYYLILRTIEWDTLAGNPTIIMRFGIVYFFVLNADVKLIIFMYHRRRLRKLNEKMRSIYPSEDAERRAYRLDEFYWPRSARYGVYYYYFVFFFVMASPILQSVGMYLYERSTSHGEIKFAYISTYPVERIKTMTPLWYVFSQGVDIVFSLFIMNVSLGTDIWMMCISGQLSLHFDHLGRRLQSYSPSRQNGPKDCEFLASIVRKHQLLFLLHKELNDIFGMLLAYNIFSTAITLCCIAFYTLLQGITREGIGFFLFFISISAQFYMVCYYGQLLIDVSEHVAVAAYTQNWYNGSSTYQKHLLLIMQRAQRPAELSAKGVIIISMETFTSMMNITYRFFTLIRRVLLVETRSSI</sequence>
<evidence type="ECO:0000256" key="7">
    <source>
        <dbReference type="ARBA" id="ARBA00023136"/>
    </source>
</evidence>
<evidence type="ECO:0000256" key="8">
    <source>
        <dbReference type="ARBA" id="ARBA00023170"/>
    </source>
</evidence>
<proteinExistence type="inferred from homology"/>
<feature type="transmembrane region" description="Helical" evidence="11">
    <location>
        <begin position="41"/>
        <end position="62"/>
    </location>
</feature>
<keyword evidence="5 11" id="KW-0552">Olfaction</keyword>
<dbReference type="Pfam" id="PF02949">
    <property type="entry name" value="7tm_6"/>
    <property type="match status" value="1"/>
</dbReference>
<protein>
    <recommendedName>
        <fullName evidence="11">Odorant receptor</fullName>
    </recommendedName>
</protein>
<keyword evidence="9 11" id="KW-0807">Transducer</keyword>
<evidence type="ECO:0000256" key="5">
    <source>
        <dbReference type="ARBA" id="ARBA00022725"/>
    </source>
</evidence>
<feature type="transmembrane region" description="Helical" evidence="11">
    <location>
        <begin position="309"/>
        <end position="327"/>
    </location>
</feature>
<evidence type="ECO:0000256" key="10">
    <source>
        <dbReference type="ARBA" id="ARBA00038679"/>
    </source>
</evidence>
<keyword evidence="7 11" id="KW-0472">Membrane</keyword>
<evidence type="ECO:0000313" key="13">
    <source>
        <dbReference type="RefSeq" id="XP_017864628.1"/>
    </source>
</evidence>
<dbReference type="PANTHER" id="PTHR21137:SF44">
    <property type="entry name" value="ODORANT RECEPTOR 13A-RELATED"/>
    <property type="match status" value="1"/>
</dbReference>
<keyword evidence="12" id="KW-1185">Reference proteome</keyword>
<reference evidence="12" key="2">
    <citation type="journal article" date="2016" name="G3 (Bethesda)">
        <title>Genome Evolution in Three Species of Cactophilic Drosophila.</title>
        <authorList>
            <person name="Sanchez-Flores A."/>
            <person name="Penazola F."/>
            <person name="Carpinteyro-Ponce J."/>
            <person name="Nazario-Yepiz N."/>
            <person name="Abreu-Goodger C."/>
            <person name="Machado C.A."/>
            <person name="Markow T.A."/>
        </authorList>
    </citation>
    <scope>NUCLEOTIDE SEQUENCE [LARGE SCALE GENOMIC DNA]</scope>
</reference>
<comment type="subcellular location">
    <subcellularLocation>
        <location evidence="1 11">Cell membrane</location>
        <topology evidence="1 11">Multi-pass membrane protein</topology>
    </subcellularLocation>
</comment>
<evidence type="ECO:0000256" key="11">
    <source>
        <dbReference type="RuleBase" id="RU351113"/>
    </source>
</evidence>
<dbReference type="InterPro" id="IPR004117">
    <property type="entry name" value="7tm6_olfct_rcpt"/>
</dbReference>